<name>A0A2J8XZE3_PONAB</name>
<feature type="non-terminal residue" evidence="1">
    <location>
        <position position="1"/>
    </location>
</feature>
<dbReference type="EMBL" id="NDHI03003285">
    <property type="protein sequence ID" value="PNJ87397.1"/>
    <property type="molecule type" value="Genomic_DNA"/>
</dbReference>
<protein>
    <submittedName>
        <fullName evidence="1">CCDC57 isoform 18</fullName>
    </submittedName>
</protein>
<evidence type="ECO:0000313" key="1">
    <source>
        <dbReference type="EMBL" id="PNJ87397.1"/>
    </source>
</evidence>
<accession>A0A2J8XZE3</accession>
<sequence>DKNGEIDHHREQYENLKWTLERKLEELDGAAAGV</sequence>
<proteinExistence type="predicted"/>
<dbReference type="AlphaFoldDB" id="A0A2J8XZE3"/>
<gene>
    <name evidence="1" type="ORF">CR201_G0021195</name>
</gene>
<reference evidence="1" key="1">
    <citation type="submission" date="2017-12" db="EMBL/GenBank/DDBJ databases">
        <title>High-resolution comparative analysis of great ape genomes.</title>
        <authorList>
            <person name="Pollen A."/>
            <person name="Hastie A."/>
            <person name="Hormozdiari F."/>
            <person name="Dougherty M."/>
            <person name="Liu R."/>
            <person name="Chaisson M."/>
            <person name="Hoppe E."/>
            <person name="Hill C."/>
            <person name="Pang A."/>
            <person name="Hillier L."/>
            <person name="Baker C."/>
            <person name="Armstrong J."/>
            <person name="Shendure J."/>
            <person name="Paten B."/>
            <person name="Wilson R."/>
            <person name="Chao H."/>
            <person name="Schneider V."/>
            <person name="Ventura M."/>
            <person name="Kronenberg Z."/>
            <person name="Murali S."/>
            <person name="Gordon D."/>
            <person name="Cantsilieris S."/>
            <person name="Munson K."/>
            <person name="Nelson B."/>
            <person name="Raja A."/>
            <person name="Underwood J."/>
            <person name="Diekhans M."/>
            <person name="Fiddes I."/>
            <person name="Haussler D."/>
            <person name="Eichler E."/>
        </authorList>
    </citation>
    <scope>NUCLEOTIDE SEQUENCE [LARGE SCALE GENOMIC DNA]</scope>
    <source>
        <strain evidence="1">Susie</strain>
    </source>
</reference>
<comment type="caution">
    <text evidence="1">The sequence shown here is derived from an EMBL/GenBank/DDBJ whole genome shotgun (WGS) entry which is preliminary data.</text>
</comment>
<organism evidence="1">
    <name type="scientific">Pongo abelii</name>
    <name type="common">Sumatran orangutan</name>
    <name type="synonym">Pongo pygmaeus abelii</name>
    <dbReference type="NCBI Taxonomy" id="9601"/>
    <lineage>
        <taxon>Eukaryota</taxon>
        <taxon>Metazoa</taxon>
        <taxon>Chordata</taxon>
        <taxon>Craniata</taxon>
        <taxon>Vertebrata</taxon>
        <taxon>Euteleostomi</taxon>
        <taxon>Mammalia</taxon>
        <taxon>Eutheria</taxon>
        <taxon>Euarchontoglires</taxon>
        <taxon>Primates</taxon>
        <taxon>Haplorrhini</taxon>
        <taxon>Catarrhini</taxon>
        <taxon>Hominidae</taxon>
        <taxon>Pongo</taxon>
    </lineage>
</organism>